<dbReference type="SUPFAM" id="SSF54862">
    <property type="entry name" value="4Fe-4S ferredoxins"/>
    <property type="match status" value="1"/>
</dbReference>
<dbReference type="AlphaFoldDB" id="X1F0T7"/>
<keyword evidence="1" id="KW-0004">4Fe-4S</keyword>
<keyword evidence="4" id="KW-0411">Iron-sulfur</keyword>
<keyword evidence="2" id="KW-0479">Metal-binding</keyword>
<evidence type="ECO:0000259" key="5">
    <source>
        <dbReference type="PROSITE" id="PS51379"/>
    </source>
</evidence>
<reference evidence="6" key="1">
    <citation type="journal article" date="2014" name="Front. Microbiol.">
        <title>High frequency of phylogenetically diverse reductive dehalogenase-homologous genes in deep subseafloor sedimentary metagenomes.</title>
        <authorList>
            <person name="Kawai M."/>
            <person name="Futagami T."/>
            <person name="Toyoda A."/>
            <person name="Takaki Y."/>
            <person name="Nishi S."/>
            <person name="Hori S."/>
            <person name="Arai W."/>
            <person name="Tsubouchi T."/>
            <person name="Morono Y."/>
            <person name="Uchiyama I."/>
            <person name="Ito T."/>
            <person name="Fujiyama A."/>
            <person name="Inagaki F."/>
            <person name="Takami H."/>
        </authorList>
    </citation>
    <scope>NUCLEOTIDE SEQUENCE</scope>
    <source>
        <strain evidence="6">Expedition CK06-06</strain>
    </source>
</reference>
<dbReference type="Pfam" id="PF13187">
    <property type="entry name" value="Fer4_9"/>
    <property type="match status" value="1"/>
</dbReference>
<dbReference type="SUPFAM" id="SSF52402">
    <property type="entry name" value="Adenine nucleotide alpha hydrolases-like"/>
    <property type="match status" value="1"/>
</dbReference>
<dbReference type="Gene3D" id="3.30.70.20">
    <property type="match status" value="1"/>
</dbReference>
<dbReference type="GO" id="GO:0051539">
    <property type="term" value="F:4 iron, 4 sulfur cluster binding"/>
    <property type="evidence" value="ECO:0007669"/>
    <property type="project" value="UniProtKB-KW"/>
</dbReference>
<gene>
    <name evidence="6" type="ORF">S03H2_07315</name>
</gene>
<dbReference type="Pfam" id="PF01012">
    <property type="entry name" value="ETF"/>
    <property type="match status" value="1"/>
</dbReference>
<dbReference type="PROSITE" id="PS51379">
    <property type="entry name" value="4FE4S_FER_2"/>
    <property type="match status" value="2"/>
</dbReference>
<organism evidence="6">
    <name type="scientific">marine sediment metagenome</name>
    <dbReference type="NCBI Taxonomy" id="412755"/>
    <lineage>
        <taxon>unclassified sequences</taxon>
        <taxon>metagenomes</taxon>
        <taxon>ecological metagenomes</taxon>
    </lineage>
</organism>
<sequence length="152" mass="16819">MNQKPTNSLPIRIIEEKCTLCGICIDSCPVTAIIEEDGILVIDETLCTLCGICVPICTEGAIIIESEKKIASKLEEYKDVWVFAEQKRGKVEPVVYELLGKGRELADKLNRNLSAVLLGFTIEEEAEKLIQKGADTVILIDEPELANYLPEP</sequence>
<evidence type="ECO:0000256" key="2">
    <source>
        <dbReference type="ARBA" id="ARBA00022723"/>
    </source>
</evidence>
<comment type="caution">
    <text evidence="6">The sequence shown here is derived from an EMBL/GenBank/DDBJ whole genome shotgun (WGS) entry which is preliminary data.</text>
</comment>
<dbReference type="EMBL" id="BARU01003351">
    <property type="protein sequence ID" value="GAH22979.1"/>
    <property type="molecule type" value="Genomic_DNA"/>
</dbReference>
<dbReference type="PANTHER" id="PTHR24960:SF79">
    <property type="entry name" value="PHOTOSYSTEM I IRON-SULFUR CENTER"/>
    <property type="match status" value="1"/>
</dbReference>
<evidence type="ECO:0000256" key="1">
    <source>
        <dbReference type="ARBA" id="ARBA00022485"/>
    </source>
</evidence>
<protein>
    <recommendedName>
        <fullName evidence="5">4Fe-4S ferredoxin-type domain-containing protein</fullName>
    </recommendedName>
</protein>
<dbReference type="InterPro" id="IPR014729">
    <property type="entry name" value="Rossmann-like_a/b/a_fold"/>
</dbReference>
<dbReference type="PANTHER" id="PTHR24960">
    <property type="entry name" value="PHOTOSYSTEM I IRON-SULFUR CENTER-RELATED"/>
    <property type="match status" value="1"/>
</dbReference>
<dbReference type="Gene3D" id="3.40.50.620">
    <property type="entry name" value="HUPs"/>
    <property type="match status" value="1"/>
</dbReference>
<feature type="non-terminal residue" evidence="6">
    <location>
        <position position="152"/>
    </location>
</feature>
<dbReference type="InterPro" id="IPR050157">
    <property type="entry name" value="PSI_iron-sulfur_center"/>
</dbReference>
<evidence type="ECO:0000256" key="3">
    <source>
        <dbReference type="ARBA" id="ARBA00023004"/>
    </source>
</evidence>
<evidence type="ECO:0000256" key="4">
    <source>
        <dbReference type="ARBA" id="ARBA00023014"/>
    </source>
</evidence>
<dbReference type="InterPro" id="IPR017896">
    <property type="entry name" value="4Fe4S_Fe-S-bd"/>
</dbReference>
<keyword evidence="3" id="KW-0408">Iron</keyword>
<dbReference type="InterPro" id="IPR014730">
    <property type="entry name" value="ETF_a/b_N"/>
</dbReference>
<proteinExistence type="predicted"/>
<evidence type="ECO:0000313" key="6">
    <source>
        <dbReference type="EMBL" id="GAH22979.1"/>
    </source>
</evidence>
<name>X1F0T7_9ZZZZ</name>
<dbReference type="GO" id="GO:0046872">
    <property type="term" value="F:metal ion binding"/>
    <property type="evidence" value="ECO:0007669"/>
    <property type="project" value="UniProtKB-KW"/>
</dbReference>
<accession>X1F0T7</accession>
<feature type="domain" description="4Fe-4S ferredoxin-type" evidence="5">
    <location>
        <begin position="9"/>
        <end position="38"/>
    </location>
</feature>
<feature type="domain" description="4Fe-4S ferredoxin-type" evidence="5">
    <location>
        <begin position="40"/>
        <end position="67"/>
    </location>
</feature>